<feature type="chain" id="PRO_5029565395" description="Fibronectin-binding protein" evidence="1">
    <location>
        <begin position="29"/>
        <end position="83"/>
    </location>
</feature>
<evidence type="ECO:0008006" key="4">
    <source>
        <dbReference type="Google" id="ProtNLM"/>
    </source>
</evidence>
<evidence type="ECO:0000313" key="3">
    <source>
        <dbReference type="Proteomes" id="UP000466931"/>
    </source>
</evidence>
<keyword evidence="3" id="KW-1185">Reference proteome</keyword>
<feature type="signal peptide" evidence="1">
    <location>
        <begin position="1"/>
        <end position="28"/>
    </location>
</feature>
<organism evidence="2 3">
    <name type="scientific">Mycolicibacterium confluentis</name>
    <dbReference type="NCBI Taxonomy" id="28047"/>
    <lineage>
        <taxon>Bacteria</taxon>
        <taxon>Bacillati</taxon>
        <taxon>Actinomycetota</taxon>
        <taxon>Actinomycetes</taxon>
        <taxon>Mycobacteriales</taxon>
        <taxon>Mycobacteriaceae</taxon>
        <taxon>Mycolicibacterium</taxon>
    </lineage>
</organism>
<evidence type="ECO:0000313" key="2">
    <source>
        <dbReference type="EMBL" id="BBZ31493.1"/>
    </source>
</evidence>
<sequence>MLRRAAIATFAAATGTAAAVAFAGTASADPGGPPPCGPLGFVCNMLPMMPELDHDLDLTQNQPPATIDTENSVPADACAMGCV</sequence>
<protein>
    <recommendedName>
        <fullName evidence="4">Fibronectin-binding protein</fullName>
    </recommendedName>
</protein>
<dbReference type="RefSeq" id="WP_085155717.1">
    <property type="nucleotide sequence ID" value="NZ_AP022612.1"/>
</dbReference>
<dbReference type="AlphaFoldDB" id="A0A7I7XQY2"/>
<reference evidence="2" key="1">
    <citation type="journal article" date="2019" name="Emerg. Microbes Infect.">
        <title>Comprehensive subspecies identification of 175 nontuberculous mycobacteria species based on 7547 genomic profiles.</title>
        <authorList>
            <person name="Matsumoto Y."/>
            <person name="Kinjo T."/>
            <person name="Motooka D."/>
            <person name="Nabeya D."/>
            <person name="Jung N."/>
            <person name="Uechi K."/>
            <person name="Horii T."/>
            <person name="Iida T."/>
            <person name="Fujita J."/>
            <person name="Nakamura S."/>
        </authorList>
    </citation>
    <scope>NUCLEOTIDE SEQUENCE [LARGE SCALE GENOMIC DNA]</scope>
    <source>
        <strain evidence="2">JCM 13671</strain>
    </source>
</reference>
<reference evidence="2" key="2">
    <citation type="submission" date="2020-02" db="EMBL/GenBank/DDBJ databases">
        <authorList>
            <person name="Matsumoto Y."/>
            <person name="Motooka D."/>
            <person name="Nakamura S."/>
        </authorList>
    </citation>
    <scope>NUCLEOTIDE SEQUENCE</scope>
    <source>
        <strain evidence="2">JCM 13671</strain>
    </source>
</reference>
<dbReference type="OrthoDB" id="4735719at2"/>
<accession>A0A7I7XQY2</accession>
<dbReference type="Proteomes" id="UP000466931">
    <property type="component" value="Chromosome"/>
</dbReference>
<evidence type="ECO:0000256" key="1">
    <source>
        <dbReference type="SAM" id="SignalP"/>
    </source>
</evidence>
<gene>
    <name evidence="2" type="ORF">MCNF_00980</name>
</gene>
<keyword evidence="1" id="KW-0732">Signal</keyword>
<proteinExistence type="predicted"/>
<dbReference type="EMBL" id="AP022612">
    <property type="protein sequence ID" value="BBZ31493.1"/>
    <property type="molecule type" value="Genomic_DNA"/>
</dbReference>
<name>A0A7I7XQY2_9MYCO</name>